<dbReference type="EMBL" id="JACHHZ010000006">
    <property type="protein sequence ID" value="MBB6095830.1"/>
    <property type="molecule type" value="Genomic_DNA"/>
</dbReference>
<dbReference type="Pfam" id="PF09351">
    <property type="entry name" value="DUF1993"/>
    <property type="match status" value="1"/>
</dbReference>
<dbReference type="PANTHER" id="PTHR36922:SF1">
    <property type="entry name" value="DUF1993 DOMAIN-CONTAINING PROTEIN"/>
    <property type="match status" value="1"/>
</dbReference>
<evidence type="ECO:0000313" key="2">
    <source>
        <dbReference type="Proteomes" id="UP000588068"/>
    </source>
</evidence>
<comment type="caution">
    <text evidence="1">The sequence shown here is derived from an EMBL/GenBank/DDBJ whole genome shotgun (WGS) entry which is preliminary data.</text>
</comment>
<evidence type="ECO:0008006" key="3">
    <source>
        <dbReference type="Google" id="ProtNLM"/>
    </source>
</evidence>
<dbReference type="RefSeq" id="WP_184335217.1">
    <property type="nucleotide sequence ID" value="NZ_JACHHZ010000006.1"/>
</dbReference>
<protein>
    <recommendedName>
        <fullName evidence="3">DUF1993 domain-containing protein</fullName>
    </recommendedName>
</protein>
<sequence length="167" mass="18683">MTVSMFQASVPPFIRALTNLAGILDKGLAYVQARKIDEAVLLTSRLFPDMFPLVRQVQIATDTVRSGAGRLAGVEFPSYEDKETTFAELTVRIQNTVTFLKTLQPTQIDGSENRTISWQSRSSTKSMQGQPYLFNHLLPNIHFHVTTAYNILRHNGVEVGKKDFLGP</sequence>
<accession>A0A841HUE6</accession>
<keyword evidence="2" id="KW-1185">Reference proteome</keyword>
<name>A0A841HUE6_9GAMM</name>
<dbReference type="SUPFAM" id="SSF109854">
    <property type="entry name" value="DinB/YfiT-like putative metalloenzymes"/>
    <property type="match status" value="1"/>
</dbReference>
<dbReference type="InterPro" id="IPR018531">
    <property type="entry name" value="DUF1993"/>
</dbReference>
<gene>
    <name evidence="1" type="ORF">HNQ60_004721</name>
</gene>
<dbReference type="Gene3D" id="1.20.120.450">
    <property type="entry name" value="dinb family like domain"/>
    <property type="match status" value="1"/>
</dbReference>
<evidence type="ECO:0000313" key="1">
    <source>
        <dbReference type="EMBL" id="MBB6095830.1"/>
    </source>
</evidence>
<dbReference type="InterPro" id="IPR034660">
    <property type="entry name" value="DinB/YfiT-like"/>
</dbReference>
<dbReference type="PANTHER" id="PTHR36922">
    <property type="entry name" value="BLL2446 PROTEIN"/>
    <property type="match status" value="1"/>
</dbReference>
<dbReference type="AlphaFoldDB" id="A0A841HUE6"/>
<dbReference type="Proteomes" id="UP000588068">
    <property type="component" value="Unassembled WGS sequence"/>
</dbReference>
<organism evidence="1 2">
    <name type="scientific">Povalibacter uvarum</name>
    <dbReference type="NCBI Taxonomy" id="732238"/>
    <lineage>
        <taxon>Bacteria</taxon>
        <taxon>Pseudomonadati</taxon>
        <taxon>Pseudomonadota</taxon>
        <taxon>Gammaproteobacteria</taxon>
        <taxon>Steroidobacterales</taxon>
        <taxon>Steroidobacteraceae</taxon>
        <taxon>Povalibacter</taxon>
    </lineage>
</organism>
<reference evidence="1 2" key="1">
    <citation type="submission" date="2020-08" db="EMBL/GenBank/DDBJ databases">
        <title>Genomic Encyclopedia of Type Strains, Phase IV (KMG-IV): sequencing the most valuable type-strain genomes for metagenomic binning, comparative biology and taxonomic classification.</title>
        <authorList>
            <person name="Goeker M."/>
        </authorList>
    </citation>
    <scope>NUCLEOTIDE SEQUENCE [LARGE SCALE GENOMIC DNA]</scope>
    <source>
        <strain evidence="1 2">DSM 26723</strain>
    </source>
</reference>
<proteinExistence type="predicted"/>